<evidence type="ECO:0000256" key="5">
    <source>
        <dbReference type="ARBA" id="ARBA00022989"/>
    </source>
</evidence>
<evidence type="ECO:0000313" key="9">
    <source>
        <dbReference type="WBParaSite" id="ACRNAN_scaffold18027.g12615.t1"/>
    </source>
</evidence>
<dbReference type="InterPro" id="IPR038702">
    <property type="entry name" value="Na/K_ATPase_sub_beta_sf"/>
</dbReference>
<sequence>IDLVPMPQFFEVFSNKIFTLRIAKLIGFYVVFYTCLSAIFFLFLSLYLGTLDYEIPRFYGKGTVIGNKPGIGYQPWLIDDPDSTLIKFIPNKRSSYAHYVSAIKEYLAKYENTTNTRNCTGNESNLEIVRDWKLTEERKPACRFDLKIFKDFGCNETNDFGFAENKPCVVLSLNRLIGWMPTELEGEIPKEISDRYQKGFITFNCYGVHDWDKKNIGEIEYIPSAGIDIRFYPYAVMPNYHQPITMVKFNNLIKNVLIKVECRAYAGNIVHDIINRLGLVRFEIFLHDSIE</sequence>
<protein>
    <submittedName>
        <fullName evidence="9">Sodium/potassium-transporting ATPase subunit beta</fullName>
    </submittedName>
</protein>
<proteinExistence type="inferred from homology"/>
<dbReference type="Gene3D" id="2.60.40.1660">
    <property type="entry name" value="Na, k-atpase alpha subunit"/>
    <property type="match status" value="1"/>
</dbReference>
<dbReference type="GO" id="GO:0036376">
    <property type="term" value="P:sodium ion export across plasma membrane"/>
    <property type="evidence" value="ECO:0007669"/>
    <property type="project" value="TreeGrafter"/>
</dbReference>
<keyword evidence="3 7" id="KW-0812">Transmembrane</keyword>
<evidence type="ECO:0000256" key="2">
    <source>
        <dbReference type="ARBA" id="ARBA00005876"/>
    </source>
</evidence>
<keyword evidence="4" id="KW-0735">Signal-anchor</keyword>
<dbReference type="PANTHER" id="PTHR11523">
    <property type="entry name" value="SODIUM/POTASSIUM-DEPENDENT ATPASE BETA SUBUNIT"/>
    <property type="match status" value="1"/>
</dbReference>
<dbReference type="GO" id="GO:0006883">
    <property type="term" value="P:intracellular sodium ion homeostasis"/>
    <property type="evidence" value="ECO:0007669"/>
    <property type="project" value="TreeGrafter"/>
</dbReference>
<dbReference type="Proteomes" id="UP000887540">
    <property type="component" value="Unplaced"/>
</dbReference>
<evidence type="ECO:0000256" key="6">
    <source>
        <dbReference type="ARBA" id="ARBA00023136"/>
    </source>
</evidence>
<accession>A0A914D4L0</accession>
<reference evidence="9" key="1">
    <citation type="submission" date="2022-11" db="UniProtKB">
        <authorList>
            <consortium name="WormBaseParasite"/>
        </authorList>
    </citation>
    <scope>IDENTIFICATION</scope>
</reference>
<evidence type="ECO:0000313" key="8">
    <source>
        <dbReference type="Proteomes" id="UP000887540"/>
    </source>
</evidence>
<keyword evidence="6 7" id="KW-0472">Membrane</keyword>
<dbReference type="WBParaSite" id="ACRNAN_scaffold18027.g12615.t1">
    <property type="protein sequence ID" value="ACRNAN_scaffold18027.g12615.t1"/>
    <property type="gene ID" value="ACRNAN_scaffold18027.g12615"/>
</dbReference>
<dbReference type="AlphaFoldDB" id="A0A914D4L0"/>
<dbReference type="InterPro" id="IPR000402">
    <property type="entry name" value="Na/K_ATPase_sub_beta"/>
</dbReference>
<dbReference type="GO" id="GO:0005890">
    <property type="term" value="C:sodium:potassium-exchanging ATPase complex"/>
    <property type="evidence" value="ECO:0007669"/>
    <property type="project" value="InterPro"/>
</dbReference>
<dbReference type="PANTHER" id="PTHR11523:SF28">
    <property type="entry name" value="NA_K-ATPASE BETA SUBUNIT ISOFORM 4-RELATED"/>
    <property type="match status" value="1"/>
</dbReference>
<keyword evidence="5 7" id="KW-1133">Transmembrane helix</keyword>
<evidence type="ECO:0000256" key="7">
    <source>
        <dbReference type="SAM" id="Phobius"/>
    </source>
</evidence>
<evidence type="ECO:0000256" key="1">
    <source>
        <dbReference type="ARBA" id="ARBA00004606"/>
    </source>
</evidence>
<organism evidence="8 9">
    <name type="scientific">Acrobeloides nanus</name>
    <dbReference type="NCBI Taxonomy" id="290746"/>
    <lineage>
        <taxon>Eukaryota</taxon>
        <taxon>Metazoa</taxon>
        <taxon>Ecdysozoa</taxon>
        <taxon>Nematoda</taxon>
        <taxon>Chromadorea</taxon>
        <taxon>Rhabditida</taxon>
        <taxon>Tylenchina</taxon>
        <taxon>Cephalobomorpha</taxon>
        <taxon>Cephaloboidea</taxon>
        <taxon>Cephalobidae</taxon>
        <taxon>Acrobeloides</taxon>
    </lineage>
</organism>
<dbReference type="Pfam" id="PF00287">
    <property type="entry name" value="Na_K-ATPase"/>
    <property type="match status" value="1"/>
</dbReference>
<keyword evidence="8" id="KW-1185">Reference proteome</keyword>
<dbReference type="GO" id="GO:1990573">
    <property type="term" value="P:potassium ion import across plasma membrane"/>
    <property type="evidence" value="ECO:0007669"/>
    <property type="project" value="TreeGrafter"/>
</dbReference>
<comment type="similarity">
    <text evidence="2">Belongs to the X(+)/potassium ATPases subunit beta family.</text>
</comment>
<dbReference type="GO" id="GO:0030007">
    <property type="term" value="P:intracellular potassium ion homeostasis"/>
    <property type="evidence" value="ECO:0007669"/>
    <property type="project" value="TreeGrafter"/>
</dbReference>
<feature type="transmembrane region" description="Helical" evidence="7">
    <location>
        <begin position="26"/>
        <end position="48"/>
    </location>
</feature>
<evidence type="ECO:0000256" key="4">
    <source>
        <dbReference type="ARBA" id="ARBA00022968"/>
    </source>
</evidence>
<evidence type="ECO:0000256" key="3">
    <source>
        <dbReference type="ARBA" id="ARBA00022692"/>
    </source>
</evidence>
<name>A0A914D4L0_9BILA</name>
<dbReference type="GO" id="GO:0001671">
    <property type="term" value="F:ATPase activator activity"/>
    <property type="evidence" value="ECO:0007669"/>
    <property type="project" value="TreeGrafter"/>
</dbReference>
<comment type="subcellular location">
    <subcellularLocation>
        <location evidence="1">Membrane</location>
        <topology evidence="1">Single-pass type II membrane protein</topology>
    </subcellularLocation>
</comment>